<feature type="transmembrane region" description="Helical" evidence="6">
    <location>
        <begin position="175"/>
        <end position="194"/>
    </location>
</feature>
<protein>
    <recommendedName>
        <fullName evidence="7">O-antigen ligase-related domain-containing protein</fullName>
    </recommendedName>
</protein>
<comment type="caution">
    <text evidence="8">The sequence shown here is derived from an EMBL/GenBank/DDBJ whole genome shotgun (WGS) entry which is preliminary data.</text>
</comment>
<comment type="subcellular location">
    <subcellularLocation>
        <location evidence="1">Membrane</location>
        <topology evidence="1">Multi-pass membrane protein</topology>
    </subcellularLocation>
</comment>
<dbReference type="PANTHER" id="PTHR37422">
    <property type="entry name" value="TEICHURONIC ACID BIOSYNTHESIS PROTEIN TUAE"/>
    <property type="match status" value="1"/>
</dbReference>
<feature type="transmembrane region" description="Helical" evidence="6">
    <location>
        <begin position="425"/>
        <end position="449"/>
    </location>
</feature>
<keyword evidence="2 6" id="KW-0812">Transmembrane</keyword>
<feature type="transmembrane region" description="Helical" evidence="6">
    <location>
        <begin position="461"/>
        <end position="478"/>
    </location>
</feature>
<dbReference type="SUPFAM" id="SSF48452">
    <property type="entry name" value="TPR-like"/>
    <property type="match status" value="1"/>
</dbReference>
<dbReference type="AlphaFoldDB" id="A0A1G1Y116"/>
<evidence type="ECO:0000256" key="6">
    <source>
        <dbReference type="SAM" id="Phobius"/>
    </source>
</evidence>
<feature type="transmembrane region" description="Helical" evidence="6">
    <location>
        <begin position="43"/>
        <end position="66"/>
    </location>
</feature>
<dbReference type="GO" id="GO:0016020">
    <property type="term" value="C:membrane"/>
    <property type="evidence" value="ECO:0007669"/>
    <property type="project" value="UniProtKB-SubCell"/>
</dbReference>
<dbReference type="PROSITE" id="PS50005">
    <property type="entry name" value="TPR"/>
    <property type="match status" value="2"/>
</dbReference>
<evidence type="ECO:0000256" key="2">
    <source>
        <dbReference type="ARBA" id="ARBA00022692"/>
    </source>
</evidence>
<dbReference type="InterPro" id="IPR011990">
    <property type="entry name" value="TPR-like_helical_dom_sf"/>
</dbReference>
<feature type="domain" description="O-antigen ligase-related" evidence="7">
    <location>
        <begin position="281"/>
        <end position="442"/>
    </location>
</feature>
<feature type="transmembrane region" description="Helical" evidence="6">
    <location>
        <begin position="73"/>
        <end position="96"/>
    </location>
</feature>
<dbReference type="SMART" id="SM00028">
    <property type="entry name" value="TPR"/>
    <property type="match status" value="2"/>
</dbReference>
<proteinExistence type="predicted"/>
<dbReference type="InterPro" id="IPR007016">
    <property type="entry name" value="O-antigen_ligase-rel_domated"/>
</dbReference>
<feature type="transmembrane region" description="Helical" evidence="6">
    <location>
        <begin position="108"/>
        <end position="125"/>
    </location>
</feature>
<evidence type="ECO:0000313" key="9">
    <source>
        <dbReference type="Proteomes" id="UP000178240"/>
    </source>
</evidence>
<evidence type="ECO:0000259" key="7">
    <source>
        <dbReference type="Pfam" id="PF04932"/>
    </source>
</evidence>
<feature type="transmembrane region" description="Helical" evidence="6">
    <location>
        <begin position="323"/>
        <end position="342"/>
    </location>
</feature>
<dbReference type="Pfam" id="PF04932">
    <property type="entry name" value="Wzy_C"/>
    <property type="match status" value="1"/>
</dbReference>
<dbReference type="InterPro" id="IPR051533">
    <property type="entry name" value="WaaL-like"/>
</dbReference>
<dbReference type="PANTHER" id="PTHR37422:SF13">
    <property type="entry name" value="LIPOPOLYSACCHARIDE BIOSYNTHESIS PROTEIN PA4999-RELATED"/>
    <property type="match status" value="1"/>
</dbReference>
<dbReference type="InterPro" id="IPR019734">
    <property type="entry name" value="TPR_rpt"/>
</dbReference>
<dbReference type="Gene3D" id="1.25.40.10">
    <property type="entry name" value="Tetratricopeptide repeat domain"/>
    <property type="match status" value="2"/>
</dbReference>
<dbReference type="STRING" id="1797535.A2744_02315"/>
<feature type="transmembrane region" description="Helical" evidence="6">
    <location>
        <begin position="134"/>
        <end position="155"/>
    </location>
</feature>
<evidence type="ECO:0000256" key="1">
    <source>
        <dbReference type="ARBA" id="ARBA00004141"/>
    </source>
</evidence>
<keyword evidence="5" id="KW-0802">TPR repeat</keyword>
<evidence type="ECO:0000256" key="3">
    <source>
        <dbReference type="ARBA" id="ARBA00022989"/>
    </source>
</evidence>
<keyword evidence="3 6" id="KW-1133">Transmembrane helix</keyword>
<name>A0A1G1Y116_9BACT</name>
<dbReference type="Proteomes" id="UP000178240">
    <property type="component" value="Unassembled WGS sequence"/>
</dbReference>
<accession>A0A1G1Y116</accession>
<feature type="repeat" description="TPR" evidence="5">
    <location>
        <begin position="770"/>
        <end position="803"/>
    </location>
</feature>
<reference evidence="8 9" key="1">
    <citation type="journal article" date="2016" name="Nat. Commun.">
        <title>Thousands of microbial genomes shed light on interconnected biogeochemical processes in an aquifer system.</title>
        <authorList>
            <person name="Anantharaman K."/>
            <person name="Brown C.T."/>
            <person name="Hug L.A."/>
            <person name="Sharon I."/>
            <person name="Castelle C.J."/>
            <person name="Probst A.J."/>
            <person name="Thomas B.C."/>
            <person name="Singh A."/>
            <person name="Wilkins M.J."/>
            <person name="Karaoz U."/>
            <person name="Brodie E.L."/>
            <person name="Williams K.H."/>
            <person name="Hubbard S.S."/>
            <person name="Banfield J.F."/>
        </authorList>
    </citation>
    <scope>NUCLEOTIDE SEQUENCE [LARGE SCALE GENOMIC DNA]</scope>
</reference>
<feature type="transmembrane region" description="Helical" evidence="6">
    <location>
        <begin position="274"/>
        <end position="291"/>
    </location>
</feature>
<feature type="transmembrane region" description="Helical" evidence="6">
    <location>
        <begin position="297"/>
        <end position="316"/>
    </location>
</feature>
<feature type="transmembrane region" description="Helical" evidence="6">
    <location>
        <begin position="206"/>
        <end position="225"/>
    </location>
</feature>
<feature type="repeat" description="TPR" evidence="5">
    <location>
        <begin position="667"/>
        <end position="700"/>
    </location>
</feature>
<feature type="transmembrane region" description="Helical" evidence="6">
    <location>
        <begin position="527"/>
        <end position="545"/>
    </location>
</feature>
<gene>
    <name evidence="8" type="ORF">A2744_02315</name>
</gene>
<evidence type="ECO:0000256" key="4">
    <source>
        <dbReference type="ARBA" id="ARBA00023136"/>
    </source>
</evidence>
<sequence length="820" mass="93530">MLNQQRFIRILLTVIKVGVLLTIFLPLVMNSHFFFPFIVLKNVLFRIAVEIILAAYIILASLVPVYRPKFNQLVWAVLAFFGISTVATVFSLGPYGSFWGNYERMSGLFHHLHLVLYFFVLFNVFKQKKDWHNFFSFSVFASLLMSFFAFAQWLQVPFLMQSSGGSRLTGTLGNATFFAAYLLFNLFFIVYFWAQENRFNLKLFSFSNFTFDAYLVLAAILYKIFPLADWQFFNFFKVPVLSEAIKYPALFYPFLTLQLLIVAAWFLRAKKYSVRILLTLVFLFEFLIFFNTQTRGAMLGIFASAIFLSLVLLFLPRGKKLKTFGLGFLVVLLILPFSLLALKDLPVVKNVPTLNRLANISLTDITSESRLLTWQASWRGWTESVKSFLIGYGPEDYAYAFNKYFPVKIFKDSGSQIWFDRAHNIIFDVGVTTGIIGLAAYLAMLLLAARSLLRIYKKNRSLSSSWLFIGLIVAYFVQNFFVFDTLNTEILFYLFLAFVVFLTLHPDQENSETVYPPVAQADTNAKFYLLPIVAVILVIGLLVNFRTLKANNYIYKALTTNDVTLASEYFEKSIATTVVGRFELRQQFSNFAINVARNNQIPGSQRTQIVDRALTELEKSVKDEPWNVRHHLWLAGFYNDTARLDSSRVDKAITLINQGIPLSPDRPQLYLELGQSYLFKGDTKKAIEYFQLAVDKAPWVVESHLSLISVGILTDQAALVDQEFATLFQMNKILTINDYGVLRDLYLRVNNYPGAIAMQSQIINLEPQNSDAYFMLASIYFASGDENKATDAASQGSALNPQAPSASEFIKLLKENQTGT</sequence>
<evidence type="ECO:0000256" key="5">
    <source>
        <dbReference type="PROSITE-ProRule" id="PRU00339"/>
    </source>
</evidence>
<feature type="transmembrane region" description="Helical" evidence="6">
    <location>
        <begin position="490"/>
        <end position="506"/>
    </location>
</feature>
<organism evidence="8 9">
    <name type="scientific">Candidatus Buchananbacteria bacterium RIFCSPHIGHO2_01_FULL_44_11</name>
    <dbReference type="NCBI Taxonomy" id="1797535"/>
    <lineage>
        <taxon>Bacteria</taxon>
        <taxon>Candidatus Buchananiibacteriota</taxon>
    </lineage>
</organism>
<feature type="transmembrane region" description="Helical" evidence="6">
    <location>
        <begin position="7"/>
        <end position="28"/>
    </location>
</feature>
<dbReference type="EMBL" id="MHIE01000019">
    <property type="protein sequence ID" value="OGY45500.1"/>
    <property type="molecule type" value="Genomic_DNA"/>
</dbReference>
<evidence type="ECO:0000313" key="8">
    <source>
        <dbReference type="EMBL" id="OGY45500.1"/>
    </source>
</evidence>
<feature type="transmembrane region" description="Helical" evidence="6">
    <location>
        <begin position="245"/>
        <end position="267"/>
    </location>
</feature>
<keyword evidence="4 6" id="KW-0472">Membrane</keyword>
<dbReference type="Pfam" id="PF13181">
    <property type="entry name" value="TPR_8"/>
    <property type="match status" value="1"/>
</dbReference>